<protein>
    <submittedName>
        <fullName evidence="2">Uncharacterized protein</fullName>
    </submittedName>
</protein>
<organism evidence="2">
    <name type="scientific">Oryza brachyantha</name>
    <name type="common">malo sina</name>
    <dbReference type="NCBI Taxonomy" id="4533"/>
    <lineage>
        <taxon>Eukaryota</taxon>
        <taxon>Viridiplantae</taxon>
        <taxon>Streptophyta</taxon>
        <taxon>Embryophyta</taxon>
        <taxon>Tracheophyta</taxon>
        <taxon>Spermatophyta</taxon>
        <taxon>Magnoliopsida</taxon>
        <taxon>Liliopsida</taxon>
        <taxon>Poales</taxon>
        <taxon>Poaceae</taxon>
        <taxon>BOP clade</taxon>
        <taxon>Oryzoideae</taxon>
        <taxon>Oryzeae</taxon>
        <taxon>Oryzinae</taxon>
        <taxon>Oryza</taxon>
    </lineage>
</organism>
<evidence type="ECO:0000313" key="3">
    <source>
        <dbReference type="Proteomes" id="UP000006038"/>
    </source>
</evidence>
<evidence type="ECO:0000256" key="1">
    <source>
        <dbReference type="SAM" id="MobiDB-lite"/>
    </source>
</evidence>
<dbReference type="Gramene" id="OB08G16410.1">
    <property type="protein sequence ID" value="OB08G16410.1"/>
    <property type="gene ID" value="OB08G16410"/>
</dbReference>
<dbReference type="Proteomes" id="UP000006038">
    <property type="component" value="Chromosome 8"/>
</dbReference>
<accession>J3MRB2</accession>
<name>J3MRB2_ORYBR</name>
<keyword evidence="3" id="KW-1185">Reference proteome</keyword>
<feature type="compositionally biased region" description="Acidic residues" evidence="1">
    <location>
        <begin position="16"/>
        <end position="34"/>
    </location>
</feature>
<feature type="region of interest" description="Disordered" evidence="1">
    <location>
        <begin position="1"/>
        <end position="65"/>
    </location>
</feature>
<dbReference type="HOGENOM" id="CLU_2403192_0_0_1"/>
<reference evidence="2" key="2">
    <citation type="submission" date="2013-04" db="UniProtKB">
        <authorList>
            <consortium name="EnsemblPlants"/>
        </authorList>
    </citation>
    <scope>IDENTIFICATION</scope>
</reference>
<dbReference type="AlphaFoldDB" id="J3MRB2"/>
<proteinExistence type="predicted"/>
<dbReference type="EnsemblPlants" id="OB08G16410.1">
    <property type="protein sequence ID" value="OB08G16410.1"/>
    <property type="gene ID" value="OB08G16410"/>
</dbReference>
<reference evidence="2" key="1">
    <citation type="journal article" date="2013" name="Nat. Commun.">
        <title>Whole-genome sequencing of Oryza brachyantha reveals mechanisms underlying Oryza genome evolution.</title>
        <authorList>
            <person name="Chen J."/>
            <person name="Huang Q."/>
            <person name="Gao D."/>
            <person name="Wang J."/>
            <person name="Lang Y."/>
            <person name="Liu T."/>
            <person name="Li B."/>
            <person name="Bai Z."/>
            <person name="Luis Goicoechea J."/>
            <person name="Liang C."/>
            <person name="Chen C."/>
            <person name="Zhang W."/>
            <person name="Sun S."/>
            <person name="Liao Y."/>
            <person name="Zhang X."/>
            <person name="Yang L."/>
            <person name="Song C."/>
            <person name="Wang M."/>
            <person name="Shi J."/>
            <person name="Liu G."/>
            <person name="Liu J."/>
            <person name="Zhou H."/>
            <person name="Zhou W."/>
            <person name="Yu Q."/>
            <person name="An N."/>
            <person name="Chen Y."/>
            <person name="Cai Q."/>
            <person name="Wang B."/>
            <person name="Liu B."/>
            <person name="Min J."/>
            <person name="Huang Y."/>
            <person name="Wu H."/>
            <person name="Li Z."/>
            <person name="Zhang Y."/>
            <person name="Yin Y."/>
            <person name="Song W."/>
            <person name="Jiang J."/>
            <person name="Jackson S.A."/>
            <person name="Wing R.A."/>
            <person name="Wang J."/>
            <person name="Chen M."/>
        </authorList>
    </citation>
    <scope>NUCLEOTIDE SEQUENCE [LARGE SCALE GENOMIC DNA]</scope>
    <source>
        <strain evidence="2">cv. IRGC 101232</strain>
    </source>
</reference>
<evidence type="ECO:0000313" key="2">
    <source>
        <dbReference type="EnsemblPlants" id="OB08G16410.1"/>
    </source>
</evidence>
<sequence length="93" mass="9255">MESMSGRPPPPRPDEADGEEEEDDDDDVEEEQDADASGASACPPIITAGGVLGSSEPSPAGLGSLLRCAPPARNSSCVSGGCGEQTAAGVKLV</sequence>